<sequence>MDTDPEARKRPAPRGTAAYPRKRAVAACQTCRSRKTKCDNQRPTCSFCERAGGICIYSASDLSSYDPASLAILDRLENLENNLIAHMSLGGTGLPSITTKSPETASFTSPAVVETDRVSDSHTSVVEPTSHLSTSEIPPLCNTVEHVLSWPVFGGRYDHQLDLSKILKTAAPLERPTGVNVDLEIRTCKQLGIHCFDHVLSKNPIIEREFFNKILNNVCLNGAGWDADSCLVLLVCALGSIASPEIDQTDWKAAHAYFVAAQRRIGMLMTWDGLIVSQCYFLAGVYLMYKLRPLEAWRMFAQGVICTHPGKPDTIALGHYSLEECVYWACWKSEVELRMHLQIPSVGVIGDRYPPLIPEPPSVTDASSDPSWFYYLADVSHRRLDMDVRENVAVIIARHSDKARLYLDLAYAMPTLEQQLRDWEISMPVSFDPQNSEESLLHQILGGRLLDTYDVLYIPFLEGALCKEEFDQKTTDTLNAYARKALDYCVIRIPEYNQGYNIRHHGTWLMIRTVVRSALMILSVRAAGRIDLLPHVWKETVLNAVSVLRPWKDECVDLEDRLGIICELGAEFGLDMTH</sequence>
<reference evidence="3" key="1">
    <citation type="journal article" date="2021" name="Nat. Commun.">
        <title>Genetic determinants of endophytism in the Arabidopsis root mycobiome.</title>
        <authorList>
            <person name="Mesny F."/>
            <person name="Miyauchi S."/>
            <person name="Thiergart T."/>
            <person name="Pickel B."/>
            <person name="Atanasova L."/>
            <person name="Karlsson M."/>
            <person name="Huettel B."/>
            <person name="Barry K.W."/>
            <person name="Haridas S."/>
            <person name="Chen C."/>
            <person name="Bauer D."/>
            <person name="Andreopoulos W."/>
            <person name="Pangilinan J."/>
            <person name="LaButti K."/>
            <person name="Riley R."/>
            <person name="Lipzen A."/>
            <person name="Clum A."/>
            <person name="Drula E."/>
            <person name="Henrissat B."/>
            <person name="Kohler A."/>
            <person name="Grigoriev I.V."/>
            <person name="Martin F.M."/>
            <person name="Hacquard S."/>
        </authorList>
    </citation>
    <scope>NUCLEOTIDE SEQUENCE</scope>
    <source>
        <strain evidence="3">MPI-CAGE-CH-0243</strain>
    </source>
</reference>
<accession>A0A9P9IJ91</accession>
<evidence type="ECO:0000313" key="4">
    <source>
        <dbReference type="Proteomes" id="UP000700596"/>
    </source>
</evidence>
<protein>
    <recommendedName>
        <fullName evidence="2">Zn(2)-C6 fungal-type domain-containing protein</fullName>
    </recommendedName>
</protein>
<gene>
    <name evidence="3" type="ORF">B0J11DRAFT_590340</name>
</gene>
<evidence type="ECO:0000256" key="1">
    <source>
        <dbReference type="ARBA" id="ARBA00023242"/>
    </source>
</evidence>
<dbReference type="SMART" id="SM00066">
    <property type="entry name" value="GAL4"/>
    <property type="match status" value="1"/>
</dbReference>
<evidence type="ECO:0000259" key="2">
    <source>
        <dbReference type="PROSITE" id="PS50048"/>
    </source>
</evidence>
<keyword evidence="1" id="KW-0539">Nucleus</keyword>
<dbReference type="GO" id="GO:0008270">
    <property type="term" value="F:zinc ion binding"/>
    <property type="evidence" value="ECO:0007669"/>
    <property type="project" value="InterPro"/>
</dbReference>
<dbReference type="Pfam" id="PF00172">
    <property type="entry name" value="Zn_clus"/>
    <property type="match status" value="1"/>
</dbReference>
<dbReference type="GO" id="GO:0000981">
    <property type="term" value="F:DNA-binding transcription factor activity, RNA polymerase II-specific"/>
    <property type="evidence" value="ECO:0007669"/>
    <property type="project" value="InterPro"/>
</dbReference>
<dbReference type="InterPro" id="IPR001138">
    <property type="entry name" value="Zn2Cys6_DnaBD"/>
</dbReference>
<keyword evidence="4" id="KW-1185">Reference proteome</keyword>
<comment type="caution">
    <text evidence="3">The sequence shown here is derived from an EMBL/GenBank/DDBJ whole genome shotgun (WGS) entry which is preliminary data.</text>
</comment>
<dbReference type="InterPro" id="IPR053181">
    <property type="entry name" value="EcdB-like_regulator"/>
</dbReference>
<dbReference type="AlphaFoldDB" id="A0A9P9IJ91"/>
<dbReference type="CDD" id="cd00067">
    <property type="entry name" value="GAL4"/>
    <property type="match status" value="1"/>
</dbReference>
<dbReference type="PANTHER" id="PTHR47785:SF7">
    <property type="entry name" value="ZN(II)2CYS6 TRANSCRIPTION FACTOR (EUROFUNG)"/>
    <property type="match status" value="1"/>
</dbReference>
<dbReference type="InterPro" id="IPR036864">
    <property type="entry name" value="Zn2-C6_fun-type_DNA-bd_sf"/>
</dbReference>
<name>A0A9P9IJ91_9PLEO</name>
<dbReference type="CDD" id="cd12148">
    <property type="entry name" value="fungal_TF_MHR"/>
    <property type="match status" value="1"/>
</dbReference>
<evidence type="ECO:0000313" key="3">
    <source>
        <dbReference type="EMBL" id="KAH7121295.1"/>
    </source>
</evidence>
<dbReference type="PROSITE" id="PS00463">
    <property type="entry name" value="ZN2_CY6_FUNGAL_1"/>
    <property type="match status" value="1"/>
</dbReference>
<dbReference type="PROSITE" id="PS50048">
    <property type="entry name" value="ZN2_CY6_FUNGAL_2"/>
    <property type="match status" value="1"/>
</dbReference>
<dbReference type="EMBL" id="JAGMWT010000010">
    <property type="protein sequence ID" value="KAH7121295.1"/>
    <property type="molecule type" value="Genomic_DNA"/>
</dbReference>
<dbReference type="PANTHER" id="PTHR47785">
    <property type="entry name" value="ZN(II)2CYS6 TRANSCRIPTION FACTOR (EUROFUNG)-RELATED-RELATED"/>
    <property type="match status" value="1"/>
</dbReference>
<dbReference type="Proteomes" id="UP000700596">
    <property type="component" value="Unassembled WGS sequence"/>
</dbReference>
<organism evidence="3 4">
    <name type="scientific">Dendryphion nanum</name>
    <dbReference type="NCBI Taxonomy" id="256645"/>
    <lineage>
        <taxon>Eukaryota</taxon>
        <taxon>Fungi</taxon>
        <taxon>Dikarya</taxon>
        <taxon>Ascomycota</taxon>
        <taxon>Pezizomycotina</taxon>
        <taxon>Dothideomycetes</taxon>
        <taxon>Pleosporomycetidae</taxon>
        <taxon>Pleosporales</taxon>
        <taxon>Torulaceae</taxon>
        <taxon>Dendryphion</taxon>
    </lineage>
</organism>
<dbReference type="OrthoDB" id="4356994at2759"/>
<dbReference type="SUPFAM" id="SSF57701">
    <property type="entry name" value="Zn2/Cys6 DNA-binding domain"/>
    <property type="match status" value="1"/>
</dbReference>
<feature type="domain" description="Zn(2)-C6 fungal-type" evidence="2">
    <location>
        <begin position="27"/>
        <end position="57"/>
    </location>
</feature>
<proteinExistence type="predicted"/>
<dbReference type="Gene3D" id="4.10.240.10">
    <property type="entry name" value="Zn(2)-C6 fungal-type DNA-binding domain"/>
    <property type="match status" value="1"/>
</dbReference>